<evidence type="ECO:0000256" key="3">
    <source>
        <dbReference type="ARBA" id="ARBA00023242"/>
    </source>
</evidence>
<feature type="compositionally biased region" description="Polar residues" evidence="5">
    <location>
        <begin position="84"/>
        <end position="97"/>
    </location>
</feature>
<dbReference type="EMBL" id="JAATIQ010000246">
    <property type="protein sequence ID" value="KAF4367537.1"/>
    <property type="molecule type" value="Genomic_DNA"/>
</dbReference>
<feature type="compositionally biased region" description="Polar residues" evidence="5">
    <location>
        <begin position="244"/>
        <end position="254"/>
    </location>
</feature>
<evidence type="ECO:0000256" key="1">
    <source>
        <dbReference type="ARBA" id="ARBA00004123"/>
    </source>
</evidence>
<dbReference type="PANTHER" id="PTHR31413:SF15">
    <property type="entry name" value="NINJA-FAMILY PROTEIN"/>
    <property type="match status" value="1"/>
</dbReference>
<dbReference type="GO" id="GO:0045892">
    <property type="term" value="P:negative regulation of DNA-templated transcription"/>
    <property type="evidence" value="ECO:0007669"/>
    <property type="project" value="TreeGrafter"/>
</dbReference>
<organism evidence="7 8">
    <name type="scientific">Cannabis sativa</name>
    <name type="common">Hemp</name>
    <name type="synonym">Marijuana</name>
    <dbReference type="NCBI Taxonomy" id="3483"/>
    <lineage>
        <taxon>Eukaryota</taxon>
        <taxon>Viridiplantae</taxon>
        <taxon>Streptophyta</taxon>
        <taxon>Embryophyta</taxon>
        <taxon>Tracheophyta</taxon>
        <taxon>Spermatophyta</taxon>
        <taxon>Magnoliopsida</taxon>
        <taxon>eudicotyledons</taxon>
        <taxon>Gunneridae</taxon>
        <taxon>Pentapetalae</taxon>
        <taxon>rosids</taxon>
        <taxon>fabids</taxon>
        <taxon>Rosales</taxon>
        <taxon>Cannabaceae</taxon>
        <taxon>Cannabis</taxon>
    </lineage>
</organism>
<feature type="domain" description="Tify" evidence="6">
    <location>
        <begin position="279"/>
        <end position="312"/>
    </location>
</feature>
<reference evidence="7 8" key="1">
    <citation type="journal article" date="2020" name="bioRxiv">
        <title>Sequence and annotation of 42 cannabis genomes reveals extensive copy number variation in cannabinoid synthesis and pathogen resistance genes.</title>
        <authorList>
            <person name="Mckernan K.J."/>
            <person name="Helbert Y."/>
            <person name="Kane L.T."/>
            <person name="Ebling H."/>
            <person name="Zhang L."/>
            <person name="Liu B."/>
            <person name="Eaton Z."/>
            <person name="Mclaughlin S."/>
            <person name="Kingan S."/>
            <person name="Baybayan P."/>
            <person name="Concepcion G."/>
            <person name="Jordan M."/>
            <person name="Riva A."/>
            <person name="Barbazuk W."/>
            <person name="Harkins T."/>
        </authorList>
    </citation>
    <scope>NUCLEOTIDE SEQUENCE [LARGE SCALE GENOMIC DNA]</scope>
    <source>
        <strain evidence="8">cv. Jamaican Lion 4</strain>
        <tissue evidence="7">Leaf</tissue>
    </source>
</reference>
<feature type="compositionally biased region" description="Basic and acidic residues" evidence="5">
    <location>
        <begin position="56"/>
        <end position="70"/>
    </location>
</feature>
<comment type="subcellular location">
    <subcellularLocation>
        <location evidence="1 4">Nucleus</location>
    </subcellularLocation>
</comment>
<feature type="compositionally biased region" description="Basic and acidic residues" evidence="5">
    <location>
        <begin position="225"/>
        <end position="234"/>
    </location>
</feature>
<feature type="compositionally biased region" description="Basic and acidic residues" evidence="5">
    <location>
        <begin position="184"/>
        <end position="196"/>
    </location>
</feature>
<comment type="caution">
    <text evidence="7">The sequence shown here is derived from an EMBL/GenBank/DDBJ whole genome shotgun (WGS) entry which is preliminary data.</text>
</comment>
<proteinExistence type="inferred from homology"/>
<dbReference type="Proteomes" id="UP000583929">
    <property type="component" value="Unassembled WGS sequence"/>
</dbReference>
<sequence length="317" mass="35294">MAEIEREEVELELGLSIGGRGSFRIYETSTNPNIGFNLETREISTSPAPVPESDVLDAKTKREIHAMRRQEAKKKRQEKRNRGLRNSNNISPVTENQNQDRDDEQRASKREKSNINESQMSNISEALPNQYPYTSFQFVPYTNGYPYPYMMPWWTPNADSNLTNVVQPMPCRVGFGPDYTGSDKSGEKTGGEDRKTTSYGGSTSSSTVISDSNSSETTNVSESVVETRVDDRKPPKAPVRNRNEGASQLQQMPYVSTKGEGPNGKTVTGFLYRYTKSEVNIVCVCHGTAFSPAEFVEHAGGTDVSNPLKHITVIPFE</sequence>
<dbReference type="PANTHER" id="PTHR31413">
    <property type="entry name" value="AFP HOMOLOG 2"/>
    <property type="match status" value="1"/>
</dbReference>
<feature type="region of interest" description="Disordered" evidence="5">
    <location>
        <begin position="20"/>
        <end position="123"/>
    </location>
</feature>
<name>A0A7J6F9X9_CANSA</name>
<keyword evidence="3 4" id="KW-0539">Nucleus</keyword>
<feature type="compositionally biased region" description="Basic residues" evidence="5">
    <location>
        <begin position="71"/>
        <end position="83"/>
    </location>
</feature>
<dbReference type="GO" id="GO:0007165">
    <property type="term" value="P:signal transduction"/>
    <property type="evidence" value="ECO:0007669"/>
    <property type="project" value="InterPro"/>
</dbReference>
<gene>
    <name evidence="7" type="ORF">G4B88_003741</name>
</gene>
<evidence type="ECO:0000313" key="7">
    <source>
        <dbReference type="EMBL" id="KAF4367537.1"/>
    </source>
</evidence>
<feature type="compositionally biased region" description="Basic and acidic residues" evidence="5">
    <location>
        <begin position="98"/>
        <end position="114"/>
    </location>
</feature>
<keyword evidence="8" id="KW-1185">Reference proteome</keyword>
<dbReference type="GO" id="GO:0005634">
    <property type="term" value="C:nucleus"/>
    <property type="evidence" value="ECO:0007669"/>
    <property type="project" value="UniProtKB-SubCell"/>
</dbReference>
<feature type="compositionally biased region" description="Low complexity" evidence="5">
    <location>
        <begin position="197"/>
        <end position="224"/>
    </location>
</feature>
<comment type="similarity">
    <text evidence="2 4">Belongs to the Ninja family.</text>
</comment>
<evidence type="ECO:0000313" key="8">
    <source>
        <dbReference type="Proteomes" id="UP000583929"/>
    </source>
</evidence>
<comment type="function">
    <text evidence="4">Acts as a negative regulator of abscisic acid (ABA) response.</text>
</comment>
<dbReference type="InterPro" id="IPR032308">
    <property type="entry name" value="TDBD"/>
</dbReference>
<evidence type="ECO:0000256" key="5">
    <source>
        <dbReference type="SAM" id="MobiDB-lite"/>
    </source>
</evidence>
<dbReference type="AlphaFoldDB" id="A0A7J6F9X9"/>
<accession>A0A7J6F9X9</accession>
<evidence type="ECO:0000259" key="6">
    <source>
        <dbReference type="Pfam" id="PF16135"/>
    </source>
</evidence>
<evidence type="ECO:0000256" key="2">
    <source>
        <dbReference type="ARBA" id="ARBA00006081"/>
    </source>
</evidence>
<dbReference type="Pfam" id="PF16135">
    <property type="entry name" value="TDBD"/>
    <property type="match status" value="1"/>
</dbReference>
<dbReference type="InterPro" id="IPR031307">
    <property type="entry name" value="Ninja_fam"/>
</dbReference>
<feature type="region of interest" description="Disordered" evidence="5">
    <location>
        <begin position="176"/>
        <end position="262"/>
    </location>
</feature>
<evidence type="ECO:0000256" key="4">
    <source>
        <dbReference type="RuleBase" id="RU369029"/>
    </source>
</evidence>
<protein>
    <recommendedName>
        <fullName evidence="4">Ninja-family protein</fullName>
    </recommendedName>
    <alternativeName>
        <fullName evidence="4">ABI-binding protein</fullName>
    </alternativeName>
</protein>